<name>A0A344UWJ9_9ACTN</name>
<dbReference type="GO" id="GO:0051287">
    <property type="term" value="F:NAD binding"/>
    <property type="evidence" value="ECO:0007669"/>
    <property type="project" value="InterPro"/>
</dbReference>
<evidence type="ECO:0000256" key="8">
    <source>
        <dbReference type="PIRSR" id="PIRSR000114-1"/>
    </source>
</evidence>
<dbReference type="OrthoDB" id="9812273at2"/>
<dbReference type="InterPro" id="IPR008927">
    <property type="entry name" value="6-PGluconate_DH-like_C_sf"/>
</dbReference>
<feature type="binding site" evidence="9">
    <location>
        <position position="108"/>
    </location>
    <ligand>
        <name>substrate</name>
    </ligand>
</feature>
<evidence type="ECO:0000256" key="4">
    <source>
        <dbReference type="ARBA" id="ARBA00023027"/>
    </source>
</evidence>
<dbReference type="PANTHER" id="PTHR11728:SF1">
    <property type="entry name" value="GLYCEROL-3-PHOSPHATE DEHYDROGENASE [NAD(+)] 2, CHLOROPLASTIC"/>
    <property type="match status" value="1"/>
</dbReference>
<feature type="chain" id="PRO_5038612664" description="Glycerol-3-phosphate dehydrogenase" evidence="13">
    <location>
        <begin position="21"/>
        <end position="352"/>
    </location>
</feature>
<proteinExistence type="inferred from homology"/>
<comment type="similarity">
    <text evidence="1 11">Belongs to the NAD-dependent glycerol-3-phosphate dehydrogenase family.</text>
</comment>
<dbReference type="GO" id="GO:0046168">
    <property type="term" value="P:glycerol-3-phosphate catabolic process"/>
    <property type="evidence" value="ECO:0007669"/>
    <property type="project" value="InterPro"/>
</dbReference>
<evidence type="ECO:0000256" key="7">
    <source>
        <dbReference type="ARBA" id="ARBA00023264"/>
    </source>
</evidence>
<accession>A0A344UWJ9</accession>
<dbReference type="Gene3D" id="1.10.1040.10">
    <property type="entry name" value="N-(1-d-carboxylethyl)-l-norvaline Dehydrogenase, domain 2"/>
    <property type="match status" value="1"/>
</dbReference>
<dbReference type="AlphaFoldDB" id="A0A344UWJ9"/>
<keyword evidence="2" id="KW-0444">Lipid biosynthesis</keyword>
<dbReference type="PANTHER" id="PTHR11728">
    <property type="entry name" value="GLYCEROL-3-PHOSPHATE DEHYDROGENASE"/>
    <property type="match status" value="1"/>
</dbReference>
<sequence length="352" mass="37715">MAKIAVLGAGIMATALTFPAAENGNEIHLIGTHLDDEIIDSVKKDGTHPVLGLRIPESVKPYYFTDAAEAIEGADIIMSGVNSFGVEWAGEQLARLAKPGQTILSITKGMHAEEDGTLHILPDVLKEKMGPLADQVDWAAIVGPSIAGEVAVHHLTCVTFCAEKQEIADKLAPLYRTDYYHVWTSTDFIGNEVASCMKNIFAFGGGFAPGILKKLGQENDKYVMYNYAAALFGEGARELKQMVELFGGDPTVTENLGGVGDMFVTTMGGRNVRAGTFVGQGVPFSEIRNVKMKGVTLEGVAAIGVVGEALGRLTARGVIKDTDFPLVRALYEIVAHDAPLDLPWETFFGGER</sequence>
<evidence type="ECO:0000313" key="17">
    <source>
        <dbReference type="Proteomes" id="UP000251995"/>
    </source>
</evidence>
<gene>
    <name evidence="16" type="primary">gpsA_2</name>
    <name evidence="16" type="ORF">JS278_02509</name>
</gene>
<dbReference type="KEGG" id="acij:JS278_02509"/>
<dbReference type="Proteomes" id="UP000251995">
    <property type="component" value="Chromosome"/>
</dbReference>
<dbReference type="GO" id="GO:0005829">
    <property type="term" value="C:cytosol"/>
    <property type="evidence" value="ECO:0007669"/>
    <property type="project" value="TreeGrafter"/>
</dbReference>
<dbReference type="GO" id="GO:0141153">
    <property type="term" value="F:glycerol-3-phosphate dehydrogenase (NADP+) activity"/>
    <property type="evidence" value="ECO:0007669"/>
    <property type="project" value="RHEA"/>
</dbReference>
<dbReference type="RefSeq" id="WP_114045493.1">
    <property type="nucleotide sequence ID" value="NZ_CP025198.1"/>
</dbReference>
<keyword evidence="4 10" id="KW-0520">NAD</keyword>
<evidence type="ECO:0000256" key="10">
    <source>
        <dbReference type="PIRSR" id="PIRSR000114-3"/>
    </source>
</evidence>
<dbReference type="Gene3D" id="3.40.50.720">
    <property type="entry name" value="NAD(P)-binding Rossmann-like Domain"/>
    <property type="match status" value="1"/>
</dbReference>
<evidence type="ECO:0000256" key="2">
    <source>
        <dbReference type="ARBA" id="ARBA00022516"/>
    </source>
</evidence>
<dbReference type="InterPro" id="IPR013328">
    <property type="entry name" value="6PGD_dom2"/>
</dbReference>
<evidence type="ECO:0000256" key="11">
    <source>
        <dbReference type="RuleBase" id="RU000437"/>
    </source>
</evidence>
<evidence type="ECO:0000259" key="15">
    <source>
        <dbReference type="Pfam" id="PF07479"/>
    </source>
</evidence>
<dbReference type="SUPFAM" id="SSF48179">
    <property type="entry name" value="6-phosphogluconate dehydrogenase C-terminal domain-like"/>
    <property type="match status" value="1"/>
</dbReference>
<evidence type="ECO:0000256" key="12">
    <source>
        <dbReference type="RuleBase" id="RU000439"/>
    </source>
</evidence>
<evidence type="ECO:0000256" key="6">
    <source>
        <dbReference type="ARBA" id="ARBA00023209"/>
    </source>
</evidence>
<keyword evidence="3 11" id="KW-0560">Oxidoreductase</keyword>
<feature type="binding site" evidence="10">
    <location>
        <position position="270"/>
    </location>
    <ligand>
        <name>NAD(+)</name>
        <dbReference type="ChEBI" id="CHEBI:57540"/>
    </ligand>
</feature>
<feature type="active site" description="Proton acceptor" evidence="8">
    <location>
        <position position="198"/>
    </location>
</feature>
<dbReference type="EMBL" id="CP025198">
    <property type="protein sequence ID" value="AXE39647.1"/>
    <property type="molecule type" value="Genomic_DNA"/>
</dbReference>
<feature type="domain" description="Glycerol-3-phosphate dehydrogenase NAD-dependent C-terminal" evidence="15">
    <location>
        <begin position="187"/>
        <end position="339"/>
    </location>
</feature>
<keyword evidence="5" id="KW-0443">Lipid metabolism</keyword>
<evidence type="ECO:0000256" key="13">
    <source>
        <dbReference type="SAM" id="SignalP"/>
    </source>
</evidence>
<protein>
    <recommendedName>
        <fullName evidence="12">Glycerol-3-phosphate dehydrogenase</fullName>
        <ecNumber evidence="12">1.1.1.94</ecNumber>
    </recommendedName>
</protein>
<dbReference type="PIRSF" id="PIRSF000114">
    <property type="entry name" value="Glycerol-3-P_dh"/>
    <property type="match status" value="1"/>
</dbReference>
<evidence type="ECO:0000256" key="5">
    <source>
        <dbReference type="ARBA" id="ARBA00023098"/>
    </source>
</evidence>
<organism evidence="16 17">
    <name type="scientific">Acidipropionibacterium virtanenii</name>
    <dbReference type="NCBI Taxonomy" id="2057246"/>
    <lineage>
        <taxon>Bacteria</taxon>
        <taxon>Bacillati</taxon>
        <taxon>Actinomycetota</taxon>
        <taxon>Actinomycetes</taxon>
        <taxon>Propionibacteriales</taxon>
        <taxon>Propionibacteriaceae</taxon>
        <taxon>Acidipropionibacterium</taxon>
    </lineage>
</organism>
<evidence type="ECO:0000259" key="14">
    <source>
        <dbReference type="Pfam" id="PF01210"/>
    </source>
</evidence>
<dbReference type="Pfam" id="PF07479">
    <property type="entry name" value="NAD_Gly3P_dh_C"/>
    <property type="match status" value="1"/>
</dbReference>
<evidence type="ECO:0000256" key="9">
    <source>
        <dbReference type="PIRSR" id="PIRSR000114-2"/>
    </source>
</evidence>
<evidence type="ECO:0000256" key="3">
    <source>
        <dbReference type="ARBA" id="ARBA00023002"/>
    </source>
</evidence>
<dbReference type="InterPro" id="IPR036291">
    <property type="entry name" value="NAD(P)-bd_dom_sf"/>
</dbReference>
<keyword evidence="7" id="KW-1208">Phospholipid metabolism</keyword>
<dbReference type="EC" id="1.1.1.94" evidence="12"/>
<dbReference type="InterPro" id="IPR011128">
    <property type="entry name" value="G3P_DH_NAD-dep_N"/>
</dbReference>
<feature type="domain" description="Glycerol-3-phosphate dehydrogenase NAD-dependent N-terminal" evidence="14">
    <location>
        <begin position="3"/>
        <end position="167"/>
    </location>
</feature>
<keyword evidence="6" id="KW-0594">Phospholipid biosynthesis</keyword>
<comment type="catalytic activity">
    <reaction evidence="12">
        <text>sn-glycerol 3-phosphate + NADP(+) = dihydroxyacetone phosphate + NADPH + H(+)</text>
        <dbReference type="Rhea" id="RHEA:11096"/>
        <dbReference type="ChEBI" id="CHEBI:15378"/>
        <dbReference type="ChEBI" id="CHEBI:57597"/>
        <dbReference type="ChEBI" id="CHEBI:57642"/>
        <dbReference type="ChEBI" id="CHEBI:57783"/>
        <dbReference type="ChEBI" id="CHEBI:58349"/>
        <dbReference type="EC" id="1.1.1.94"/>
    </reaction>
</comment>
<feature type="binding site" evidence="10">
    <location>
        <position position="147"/>
    </location>
    <ligand>
        <name>NAD(+)</name>
        <dbReference type="ChEBI" id="CHEBI:57540"/>
    </ligand>
</feature>
<feature type="signal peptide" evidence="13">
    <location>
        <begin position="1"/>
        <end position="20"/>
    </location>
</feature>
<dbReference type="PRINTS" id="PR00077">
    <property type="entry name" value="GPDHDRGNASE"/>
</dbReference>
<dbReference type="Pfam" id="PF01210">
    <property type="entry name" value="NAD_Gly3P_dh_N"/>
    <property type="match status" value="1"/>
</dbReference>
<dbReference type="InterPro" id="IPR006109">
    <property type="entry name" value="G3P_DH_NAD-dep_C"/>
</dbReference>
<keyword evidence="13" id="KW-0732">Signal</keyword>
<reference evidence="16 17" key="1">
    <citation type="submission" date="2017-12" db="EMBL/GenBank/DDBJ databases">
        <title>The whole genome sequence of the Acidipropionibacterium virtanenii sp. nov. type strain JS278.</title>
        <authorList>
            <person name="Laine P."/>
            <person name="Deptula P."/>
            <person name="Varmanen P."/>
            <person name="Auvinen P."/>
        </authorList>
    </citation>
    <scope>NUCLEOTIDE SEQUENCE [LARGE SCALE GENOMIC DNA]</scope>
    <source>
        <strain evidence="16 17">JS278</strain>
    </source>
</reference>
<evidence type="ECO:0000313" key="16">
    <source>
        <dbReference type="EMBL" id="AXE39647.1"/>
    </source>
</evidence>
<dbReference type="SUPFAM" id="SSF51735">
    <property type="entry name" value="NAD(P)-binding Rossmann-fold domains"/>
    <property type="match status" value="1"/>
</dbReference>
<feature type="binding site" evidence="9">
    <location>
        <begin position="270"/>
        <end position="271"/>
    </location>
    <ligand>
        <name>substrate</name>
    </ligand>
</feature>
<dbReference type="InterPro" id="IPR006168">
    <property type="entry name" value="G3P_DH_NAD-dep"/>
</dbReference>
<dbReference type="GO" id="GO:0005975">
    <property type="term" value="P:carbohydrate metabolic process"/>
    <property type="evidence" value="ECO:0007669"/>
    <property type="project" value="InterPro"/>
</dbReference>
<keyword evidence="17" id="KW-1185">Reference proteome</keyword>
<dbReference type="GO" id="GO:0008654">
    <property type="term" value="P:phospholipid biosynthetic process"/>
    <property type="evidence" value="ECO:0007669"/>
    <property type="project" value="UniProtKB-KW"/>
</dbReference>
<evidence type="ECO:0000256" key="1">
    <source>
        <dbReference type="ARBA" id="ARBA00011009"/>
    </source>
</evidence>